<dbReference type="AlphaFoldDB" id="B7KFN0"/>
<protein>
    <submittedName>
        <fullName evidence="3">Uncharacterized protein</fullName>
    </submittedName>
</protein>
<sequence length="550" mass="62501">MSLVNWKNSIKRDKNSRRHLKKNSSQQNGESFNLRLWLLMTIFSKKSSSEKGQLLVFVLLFGVVLIGLLMGIILTTIKEYKIANQQINSRQGKTLTHNAITRAQDFLDDNRLLLLFPIESFEEIAAGETSKSQMIQEGLRRCQSDEDWQRQLDLMKSYASGDWLSIPMGKWRMTDYEYDSQKKVGTVIIESETEKNVQSRLKVPMNIEFYPVPVLHLLGFDRDGTGNLRFFGDVWVKNCQVDLKKFVFNNPNESVATYITFPEPKLPELGFGTVSGIPEQQQNIIINNPPSDIVFPREGDVPSNAYTDSETGEEVLVFTYVIKSLNITNNSRKIILRNELNGKRVKIIFYLVKSARGSIVNQCSNGGIPCKPADFFLFAYGADGGLTLGEFDESNPQICLRINSYLNGVIVAPGYQVGLNRSPGLAQFDGFIIADTWDTSGSCGSNSGTIKLQSTLEWSDFPGDWEYQLIPPMIAGNRNWQPLPVSGSERTSELSDYEEYDELTNYLRKFKSEQPPTYELLPSNASSFHFQYRNIMKEEEEEEEEEETNK</sequence>
<dbReference type="STRING" id="65393.PCC7424_5002"/>
<keyword evidence="4" id="KW-1185">Reference proteome</keyword>
<evidence type="ECO:0000256" key="1">
    <source>
        <dbReference type="SAM" id="MobiDB-lite"/>
    </source>
</evidence>
<feature type="region of interest" description="Disordered" evidence="1">
    <location>
        <begin position="1"/>
        <end position="26"/>
    </location>
</feature>
<dbReference type="KEGG" id="cyc:PCC7424_5002"/>
<dbReference type="OrthoDB" id="422917at2"/>
<evidence type="ECO:0000313" key="4">
    <source>
        <dbReference type="Proteomes" id="UP000002384"/>
    </source>
</evidence>
<reference evidence="4" key="1">
    <citation type="journal article" date="2011" name="MBio">
        <title>Novel metabolic attributes of the genus Cyanothece, comprising a group of unicellular nitrogen-fixing Cyanobacteria.</title>
        <authorList>
            <person name="Bandyopadhyay A."/>
            <person name="Elvitigala T."/>
            <person name="Welsh E."/>
            <person name="Stockel J."/>
            <person name="Liberton M."/>
            <person name="Min H."/>
            <person name="Sherman L.A."/>
            <person name="Pakrasi H.B."/>
        </authorList>
    </citation>
    <scope>NUCLEOTIDE SEQUENCE [LARGE SCALE GENOMIC DNA]</scope>
    <source>
        <strain evidence="4">PCC 7424</strain>
    </source>
</reference>
<organism evidence="3 4">
    <name type="scientific">Gloeothece citriformis (strain PCC 7424)</name>
    <name type="common">Cyanothece sp. (strain PCC 7424)</name>
    <dbReference type="NCBI Taxonomy" id="65393"/>
    <lineage>
        <taxon>Bacteria</taxon>
        <taxon>Bacillati</taxon>
        <taxon>Cyanobacteriota</taxon>
        <taxon>Cyanophyceae</taxon>
        <taxon>Oscillatoriophycideae</taxon>
        <taxon>Chroococcales</taxon>
        <taxon>Aphanothecaceae</taxon>
        <taxon>Gloeothece</taxon>
        <taxon>Gloeothece citriformis</taxon>
    </lineage>
</organism>
<keyword evidence="2" id="KW-1133">Transmembrane helix</keyword>
<evidence type="ECO:0000313" key="3">
    <source>
        <dbReference type="EMBL" id="ACK73355.1"/>
    </source>
</evidence>
<keyword evidence="2" id="KW-0472">Membrane</keyword>
<dbReference type="Proteomes" id="UP000002384">
    <property type="component" value="Chromosome"/>
</dbReference>
<evidence type="ECO:0000256" key="2">
    <source>
        <dbReference type="SAM" id="Phobius"/>
    </source>
</evidence>
<accession>B7KFN0</accession>
<keyword evidence="2" id="KW-0812">Transmembrane</keyword>
<proteinExistence type="predicted"/>
<dbReference type="eggNOG" id="ENOG50320QI">
    <property type="taxonomic scope" value="Bacteria"/>
</dbReference>
<dbReference type="HOGENOM" id="CLU_495854_0_0_3"/>
<name>B7KFN0_GLOC7</name>
<gene>
    <name evidence="3" type="ordered locus">PCC7424_5002</name>
</gene>
<dbReference type="EMBL" id="CP001291">
    <property type="protein sequence ID" value="ACK73355.1"/>
    <property type="molecule type" value="Genomic_DNA"/>
</dbReference>
<feature type="transmembrane region" description="Helical" evidence="2">
    <location>
        <begin position="54"/>
        <end position="77"/>
    </location>
</feature>